<dbReference type="GO" id="GO:0016020">
    <property type="term" value="C:membrane"/>
    <property type="evidence" value="ECO:0007669"/>
    <property type="project" value="UniProtKB-SubCell"/>
</dbReference>
<feature type="transmembrane region" description="Helical" evidence="6">
    <location>
        <begin position="152"/>
        <end position="174"/>
    </location>
</feature>
<dbReference type="Gene3D" id="1.20.1250.20">
    <property type="entry name" value="MFS general substrate transporter like domains"/>
    <property type="match status" value="2"/>
</dbReference>
<sequence>MNAEEAVNEAQVVDMLPLGNELAPAESKLEMAGVEDTKGEVQLLRSNYADWPKAKVIRKFWRLYGFGLAAGLAGMLHQPFGTVHDPVTGELELDAKYVSFWSGFNFVSQILSQAVSPMIGDRFGRRVNMYLYTASMIIAIILEIVSTNWKGYLGAKVMVGIACGFLGTTCMTYLSELVMPQMRGSILAAFSFSWQIGGLMSAVGLQVLVTQTKPLAYRNIFYSEFVVVGIWVIALVLLPESPSWLAINHKHDQGKKALKWLVGNVEGYDNFIGVPLVFGQTTYFFQNAGLRDAFLASLIISIIGLVSLGCSIYLIERLGRRTLVLWGAAVMIVCDLLIGGLGIPTITPGLGSGLITLSSIWMFAYQTSLGPIGWTALVEISTPVLRAKTASIATILQSFSGVLFNYTVPLMLSDQYAGWGAKIGFFFGGLSIAYWLACYTSFPETKNRTYAELDELFERGIPPRLFHKTKTLTEENASAHP</sequence>
<gene>
    <name evidence="8" type="ORF">EHS25_003989</name>
</gene>
<dbReference type="SUPFAM" id="SSF103473">
    <property type="entry name" value="MFS general substrate transporter"/>
    <property type="match status" value="1"/>
</dbReference>
<dbReference type="GO" id="GO:0005351">
    <property type="term" value="F:carbohydrate:proton symporter activity"/>
    <property type="evidence" value="ECO:0007669"/>
    <property type="project" value="TreeGrafter"/>
</dbReference>
<evidence type="ECO:0000256" key="2">
    <source>
        <dbReference type="ARBA" id="ARBA00010992"/>
    </source>
</evidence>
<feature type="transmembrane region" description="Helical" evidence="6">
    <location>
        <begin position="186"/>
        <end position="208"/>
    </location>
</feature>
<protein>
    <recommendedName>
        <fullName evidence="7">Major facilitator superfamily (MFS) profile domain-containing protein</fullName>
    </recommendedName>
</protein>
<feature type="transmembrane region" description="Helical" evidence="6">
    <location>
        <begin position="258"/>
        <end position="278"/>
    </location>
</feature>
<dbReference type="InterPro" id="IPR005828">
    <property type="entry name" value="MFS_sugar_transport-like"/>
</dbReference>
<dbReference type="InterPro" id="IPR036259">
    <property type="entry name" value="MFS_trans_sf"/>
</dbReference>
<dbReference type="InterPro" id="IPR005829">
    <property type="entry name" value="Sugar_transporter_CS"/>
</dbReference>
<comment type="subcellular location">
    <subcellularLocation>
        <location evidence="1">Membrane</location>
        <topology evidence="1">Multi-pass membrane protein</topology>
    </subcellularLocation>
</comment>
<dbReference type="PANTHER" id="PTHR48022:SF2">
    <property type="entry name" value="PLASTIDIC GLUCOSE TRANSPORTER 4"/>
    <property type="match status" value="1"/>
</dbReference>
<evidence type="ECO:0000259" key="7">
    <source>
        <dbReference type="PROSITE" id="PS50850"/>
    </source>
</evidence>
<comment type="caution">
    <text evidence="8">The sequence shown here is derived from an EMBL/GenBank/DDBJ whole genome shotgun (WGS) entry which is preliminary data.</text>
</comment>
<evidence type="ECO:0000256" key="3">
    <source>
        <dbReference type="ARBA" id="ARBA00022692"/>
    </source>
</evidence>
<feature type="transmembrane region" description="Helical" evidence="6">
    <location>
        <begin position="355"/>
        <end position="377"/>
    </location>
</feature>
<proteinExistence type="inferred from homology"/>
<feature type="transmembrane region" description="Helical" evidence="6">
    <location>
        <begin position="220"/>
        <end position="238"/>
    </location>
</feature>
<dbReference type="PROSITE" id="PS00217">
    <property type="entry name" value="SUGAR_TRANSPORT_2"/>
    <property type="match status" value="1"/>
</dbReference>
<comment type="similarity">
    <text evidence="2">Belongs to the major facilitator superfamily. Sugar transporter (TC 2.A.1.1) family.</text>
</comment>
<evidence type="ECO:0000313" key="9">
    <source>
        <dbReference type="Proteomes" id="UP000279259"/>
    </source>
</evidence>
<feature type="transmembrane region" description="Helical" evidence="6">
    <location>
        <begin position="389"/>
        <end position="407"/>
    </location>
</feature>
<name>A0A427YT26_9TREE</name>
<evidence type="ECO:0000256" key="5">
    <source>
        <dbReference type="ARBA" id="ARBA00023136"/>
    </source>
</evidence>
<dbReference type="PANTHER" id="PTHR48022">
    <property type="entry name" value="PLASTIDIC GLUCOSE TRANSPORTER 4"/>
    <property type="match status" value="1"/>
</dbReference>
<evidence type="ECO:0000256" key="6">
    <source>
        <dbReference type="SAM" id="Phobius"/>
    </source>
</evidence>
<dbReference type="PROSITE" id="PS00216">
    <property type="entry name" value="SUGAR_TRANSPORT_1"/>
    <property type="match status" value="1"/>
</dbReference>
<reference evidence="8 9" key="1">
    <citation type="submission" date="2018-11" db="EMBL/GenBank/DDBJ databases">
        <title>Genome sequence of Saitozyma podzolica DSM 27192.</title>
        <authorList>
            <person name="Aliyu H."/>
            <person name="Gorte O."/>
            <person name="Ochsenreither K."/>
        </authorList>
    </citation>
    <scope>NUCLEOTIDE SEQUENCE [LARGE SCALE GENOMIC DNA]</scope>
    <source>
        <strain evidence="8 9">DSM 27192</strain>
    </source>
</reference>
<keyword evidence="4 6" id="KW-1133">Transmembrane helix</keyword>
<feature type="transmembrane region" description="Helical" evidence="6">
    <location>
        <begin position="322"/>
        <end position="343"/>
    </location>
</feature>
<dbReference type="PROSITE" id="PS50850">
    <property type="entry name" value="MFS"/>
    <property type="match status" value="1"/>
</dbReference>
<feature type="transmembrane region" description="Helical" evidence="6">
    <location>
        <begin position="293"/>
        <end position="315"/>
    </location>
</feature>
<evidence type="ECO:0000313" key="8">
    <source>
        <dbReference type="EMBL" id="RSH94186.1"/>
    </source>
</evidence>
<evidence type="ECO:0000256" key="4">
    <source>
        <dbReference type="ARBA" id="ARBA00022989"/>
    </source>
</evidence>
<keyword evidence="9" id="KW-1185">Reference proteome</keyword>
<dbReference type="Pfam" id="PF00083">
    <property type="entry name" value="Sugar_tr"/>
    <property type="match status" value="2"/>
</dbReference>
<dbReference type="EMBL" id="RSCD01000002">
    <property type="protein sequence ID" value="RSH94186.1"/>
    <property type="molecule type" value="Genomic_DNA"/>
</dbReference>
<dbReference type="OrthoDB" id="6612291at2759"/>
<feature type="transmembrane region" description="Helical" evidence="6">
    <location>
        <begin position="419"/>
        <end position="438"/>
    </location>
</feature>
<dbReference type="InterPro" id="IPR020846">
    <property type="entry name" value="MFS_dom"/>
</dbReference>
<keyword evidence="3 6" id="KW-0812">Transmembrane</keyword>
<keyword evidence="5 6" id="KW-0472">Membrane</keyword>
<dbReference type="Proteomes" id="UP000279259">
    <property type="component" value="Unassembled WGS sequence"/>
</dbReference>
<feature type="transmembrane region" description="Helical" evidence="6">
    <location>
        <begin position="60"/>
        <end position="77"/>
    </location>
</feature>
<feature type="transmembrane region" description="Helical" evidence="6">
    <location>
        <begin position="97"/>
        <end position="115"/>
    </location>
</feature>
<dbReference type="InterPro" id="IPR050360">
    <property type="entry name" value="MFS_Sugar_Transporters"/>
</dbReference>
<feature type="domain" description="Major facilitator superfamily (MFS) profile" evidence="7">
    <location>
        <begin position="62"/>
        <end position="446"/>
    </location>
</feature>
<organism evidence="8 9">
    <name type="scientific">Saitozyma podzolica</name>
    <dbReference type="NCBI Taxonomy" id="1890683"/>
    <lineage>
        <taxon>Eukaryota</taxon>
        <taxon>Fungi</taxon>
        <taxon>Dikarya</taxon>
        <taxon>Basidiomycota</taxon>
        <taxon>Agaricomycotina</taxon>
        <taxon>Tremellomycetes</taxon>
        <taxon>Tremellales</taxon>
        <taxon>Trimorphomycetaceae</taxon>
        <taxon>Saitozyma</taxon>
    </lineage>
</organism>
<dbReference type="AlphaFoldDB" id="A0A427YT26"/>
<feature type="transmembrane region" description="Helical" evidence="6">
    <location>
        <begin position="127"/>
        <end position="146"/>
    </location>
</feature>
<accession>A0A427YT26</accession>
<evidence type="ECO:0000256" key="1">
    <source>
        <dbReference type="ARBA" id="ARBA00004141"/>
    </source>
</evidence>